<evidence type="ECO:0000256" key="2">
    <source>
        <dbReference type="ARBA" id="ARBA00022519"/>
    </source>
</evidence>
<sequence>MNLQYVLLLLGLGVIAIAALTAYFKVRAGRRTTPRAANPVPVSADESGDDIPDIPSASPAPSRHFSRQSIQVDDAPPVLDEPIDVSTFARETEDLEASANRPLDLAVFDESSAAVAGRRSTAPPAAIDEGIDFILHLPIAAPVVRDRALGIYKQNEYLLGRTHRIYGRQTEAGEWRNIEHDPESTEYRALALTVQMADASGPIGESELNTFSQLGLKLADALGCPVRFSMTFEDAMARGRELDEFCRAHDVIASINIVSTNETGFSGRAIDQAAHRVGMEFGPMNIYHLKNPDPTGYRNLFSLANLYQPGEFDLKRIIDFTTDGLTLFMSVPHAANPEQAFDRMIDVAKTLCRLLGGELRDQQQRPLSDQGLQAIRTQIARLAGEMREQGIAPGSSAAMRLF</sequence>
<name>A0A1F6TDX9_9PROT</name>
<dbReference type="PANTHER" id="PTHR38685:SF1">
    <property type="entry name" value="CELL DIVISION PROTEIN ZIPA"/>
    <property type="match status" value="1"/>
</dbReference>
<comment type="similarity">
    <text evidence="8">Belongs to the ZipA family.</text>
</comment>
<evidence type="ECO:0000256" key="1">
    <source>
        <dbReference type="ARBA" id="ARBA00022475"/>
    </source>
</evidence>
<evidence type="ECO:0000256" key="4">
    <source>
        <dbReference type="ARBA" id="ARBA00022692"/>
    </source>
</evidence>
<feature type="domain" description="ZipA C-terminal FtsZ-binding" evidence="12">
    <location>
        <begin position="249"/>
        <end position="379"/>
    </location>
</feature>
<dbReference type="SUPFAM" id="SSF64383">
    <property type="entry name" value="Cell-division protein ZipA, C-terminal domain"/>
    <property type="match status" value="1"/>
</dbReference>
<accession>A0A1F6TDX9</accession>
<feature type="region of interest" description="Disordered" evidence="10">
    <location>
        <begin position="34"/>
        <end position="71"/>
    </location>
</feature>
<gene>
    <name evidence="13" type="ORF">A2150_06765</name>
</gene>
<dbReference type="EMBL" id="MFSS01000060">
    <property type="protein sequence ID" value="OGI43338.1"/>
    <property type="molecule type" value="Genomic_DNA"/>
</dbReference>
<keyword evidence="4 9" id="KW-0812">Transmembrane</keyword>
<dbReference type="InterPro" id="IPR011919">
    <property type="entry name" value="Cell_div_ZipA"/>
</dbReference>
<evidence type="ECO:0000256" key="8">
    <source>
        <dbReference type="RuleBase" id="RU003612"/>
    </source>
</evidence>
<dbReference type="STRING" id="1817758.A2150_06765"/>
<organism evidence="13 14">
    <name type="scientific">Candidatus Muproteobacteria bacterium RBG_16_64_11</name>
    <dbReference type="NCBI Taxonomy" id="1817758"/>
    <lineage>
        <taxon>Bacteria</taxon>
        <taxon>Pseudomonadati</taxon>
        <taxon>Pseudomonadota</taxon>
        <taxon>Candidatus Muproteobacteria</taxon>
    </lineage>
</organism>
<dbReference type="GO" id="GO:0005886">
    <property type="term" value="C:plasma membrane"/>
    <property type="evidence" value="ECO:0007669"/>
    <property type="project" value="UniProtKB-SubCell"/>
</dbReference>
<feature type="compositionally biased region" description="Low complexity" evidence="10">
    <location>
        <begin position="53"/>
        <end position="62"/>
    </location>
</feature>
<evidence type="ECO:0000256" key="5">
    <source>
        <dbReference type="ARBA" id="ARBA00022989"/>
    </source>
</evidence>
<evidence type="ECO:0000256" key="6">
    <source>
        <dbReference type="ARBA" id="ARBA00023136"/>
    </source>
</evidence>
<dbReference type="Pfam" id="PF04354">
    <property type="entry name" value="ZipA_C"/>
    <property type="match status" value="1"/>
</dbReference>
<evidence type="ECO:0000256" key="3">
    <source>
        <dbReference type="ARBA" id="ARBA00022618"/>
    </source>
</evidence>
<keyword evidence="7 8" id="KW-0131">Cell cycle</keyword>
<dbReference type="InterPro" id="IPR007449">
    <property type="entry name" value="ZipA_FtsZ-bd_C"/>
</dbReference>
<dbReference type="InterPro" id="IPR036765">
    <property type="entry name" value="ZipA_FtsZ-bd_C_sf"/>
</dbReference>
<dbReference type="Proteomes" id="UP000177925">
    <property type="component" value="Unassembled WGS sequence"/>
</dbReference>
<dbReference type="PANTHER" id="PTHR38685">
    <property type="entry name" value="CELL DIVISION PROTEIN ZIPA"/>
    <property type="match status" value="1"/>
</dbReference>
<evidence type="ECO:0000256" key="10">
    <source>
        <dbReference type="SAM" id="MobiDB-lite"/>
    </source>
</evidence>
<keyword evidence="3 8" id="KW-0132">Cell division</keyword>
<evidence type="ECO:0000259" key="12">
    <source>
        <dbReference type="SMART" id="SM00771"/>
    </source>
</evidence>
<evidence type="ECO:0000313" key="14">
    <source>
        <dbReference type="Proteomes" id="UP000177925"/>
    </source>
</evidence>
<evidence type="ECO:0000256" key="9">
    <source>
        <dbReference type="RuleBase" id="RU003613"/>
    </source>
</evidence>
<keyword evidence="2 9" id="KW-0997">Cell inner membrane</keyword>
<comment type="subcellular location">
    <subcellularLocation>
        <location evidence="9">Cell inner membrane</location>
        <topology evidence="9">Single-pass type I membrane protein</topology>
    </subcellularLocation>
</comment>
<comment type="caution">
    <text evidence="13">The sequence shown here is derived from an EMBL/GenBank/DDBJ whole genome shotgun (WGS) entry which is preliminary data.</text>
</comment>
<keyword evidence="6 9" id="KW-0472">Membrane</keyword>
<dbReference type="GO" id="GO:0000917">
    <property type="term" value="P:division septum assembly"/>
    <property type="evidence" value="ECO:0007669"/>
    <property type="project" value="TreeGrafter"/>
</dbReference>
<keyword evidence="5 11" id="KW-1133">Transmembrane helix</keyword>
<proteinExistence type="inferred from homology"/>
<evidence type="ECO:0000313" key="13">
    <source>
        <dbReference type="EMBL" id="OGI43338.1"/>
    </source>
</evidence>
<evidence type="ECO:0000256" key="7">
    <source>
        <dbReference type="ARBA" id="ARBA00023306"/>
    </source>
</evidence>
<reference evidence="13 14" key="1">
    <citation type="journal article" date="2016" name="Nat. Commun.">
        <title>Thousands of microbial genomes shed light on interconnected biogeochemical processes in an aquifer system.</title>
        <authorList>
            <person name="Anantharaman K."/>
            <person name="Brown C.T."/>
            <person name="Hug L.A."/>
            <person name="Sharon I."/>
            <person name="Castelle C.J."/>
            <person name="Probst A.J."/>
            <person name="Thomas B.C."/>
            <person name="Singh A."/>
            <person name="Wilkins M.J."/>
            <person name="Karaoz U."/>
            <person name="Brodie E.L."/>
            <person name="Williams K.H."/>
            <person name="Hubbard S.S."/>
            <person name="Banfield J.F."/>
        </authorList>
    </citation>
    <scope>NUCLEOTIDE SEQUENCE [LARGE SCALE GENOMIC DNA]</scope>
</reference>
<protein>
    <recommendedName>
        <fullName evidence="8">Cell division protein ZipA</fullName>
    </recommendedName>
</protein>
<feature type="transmembrane region" description="Helical" evidence="11">
    <location>
        <begin position="6"/>
        <end position="26"/>
    </location>
</feature>
<dbReference type="Gene3D" id="3.30.1400.10">
    <property type="entry name" value="ZipA, C-terminal FtsZ-binding domain"/>
    <property type="match status" value="1"/>
</dbReference>
<dbReference type="AlphaFoldDB" id="A0A1F6TDX9"/>
<dbReference type="SMART" id="SM00771">
    <property type="entry name" value="ZipA_C"/>
    <property type="match status" value="1"/>
</dbReference>
<comment type="function">
    <text evidence="8">Essential cell division protein that stabilizes the FtsZ protofilaments by cross-linking them and that serves as a cytoplasmic membrane anchor for the Z ring. Also required for the recruitment to the septal ring of downstream cell division proteins.</text>
</comment>
<keyword evidence="1 9" id="KW-1003">Cell membrane</keyword>
<dbReference type="GO" id="GO:0032153">
    <property type="term" value="C:cell division site"/>
    <property type="evidence" value="ECO:0007669"/>
    <property type="project" value="TreeGrafter"/>
</dbReference>
<evidence type="ECO:0000256" key="11">
    <source>
        <dbReference type="SAM" id="Phobius"/>
    </source>
</evidence>